<sequence length="282" mass="31782">MSFVQNYYGLLRVQILLLLAYLNAIYSFNIDSEGCGSTKSCLIKPTGCKPDQDCTLFVKFDVDGKNLLHIQMAALTIIPLVPLQYIAVGFSNDKLMGDDMVIECVVSTDSQYGYFEPEVYTSYNYKASNDRTYLSEWDRQIYFRNISGGVVDEIVHCEFWVQIIPQIVNSSNRTWNLNKEYYILAATGTAQPDELNAHDTSAGSYFYPIVSDVQINPAKTGSVLHDLSDVQRRYSNRTVDHTPLKAHTAKQPTSSAVSLLQIYTLDIKVLFLVLLLTHIITS</sequence>
<feature type="transmembrane region" description="Helical" evidence="1">
    <location>
        <begin position="260"/>
        <end position="280"/>
    </location>
</feature>
<dbReference type="SMART" id="SM00664">
    <property type="entry name" value="DoH"/>
    <property type="match status" value="1"/>
</dbReference>
<keyword evidence="1" id="KW-1133">Transmembrane helix</keyword>
<dbReference type="WBParaSite" id="SMUV_0000739001-mRNA-1">
    <property type="protein sequence ID" value="SMUV_0000739001-mRNA-1"/>
    <property type="gene ID" value="SMUV_0000739001"/>
</dbReference>
<feature type="domain" description="DOMON" evidence="2">
    <location>
        <begin position="85"/>
        <end position="188"/>
    </location>
</feature>
<feature type="transmembrane region" description="Helical" evidence="1">
    <location>
        <begin position="7"/>
        <end position="28"/>
    </location>
</feature>
<dbReference type="CDD" id="cd09628">
    <property type="entry name" value="DOMON_SDR_2_like"/>
    <property type="match status" value="1"/>
</dbReference>
<proteinExistence type="predicted"/>
<name>A0A0N5ARN7_9BILA</name>
<evidence type="ECO:0000256" key="1">
    <source>
        <dbReference type="SAM" id="Phobius"/>
    </source>
</evidence>
<dbReference type="AlphaFoldDB" id="A0A0N5ARN7"/>
<evidence type="ECO:0000313" key="3">
    <source>
        <dbReference type="Proteomes" id="UP000046393"/>
    </source>
</evidence>
<dbReference type="PANTHER" id="PTHR46902:SF1">
    <property type="entry name" value="DOMON DOMAIN-CONTAINING PROTEIN FRRS1L"/>
    <property type="match status" value="1"/>
</dbReference>
<organism evidence="3 4">
    <name type="scientific">Syphacia muris</name>
    <dbReference type="NCBI Taxonomy" id="451379"/>
    <lineage>
        <taxon>Eukaryota</taxon>
        <taxon>Metazoa</taxon>
        <taxon>Ecdysozoa</taxon>
        <taxon>Nematoda</taxon>
        <taxon>Chromadorea</taxon>
        <taxon>Rhabditida</taxon>
        <taxon>Spirurina</taxon>
        <taxon>Oxyuridomorpha</taxon>
        <taxon>Oxyuroidea</taxon>
        <taxon>Oxyuridae</taxon>
        <taxon>Syphacia</taxon>
    </lineage>
</organism>
<dbReference type="InterPro" id="IPR005018">
    <property type="entry name" value="DOMON_domain"/>
</dbReference>
<keyword evidence="1" id="KW-0812">Transmembrane</keyword>
<keyword evidence="1" id="KW-0472">Membrane</keyword>
<dbReference type="InterPro" id="IPR042789">
    <property type="entry name" value="FRRS1L"/>
</dbReference>
<dbReference type="Proteomes" id="UP000046393">
    <property type="component" value="Unplaced"/>
</dbReference>
<evidence type="ECO:0000259" key="2">
    <source>
        <dbReference type="SMART" id="SM00664"/>
    </source>
</evidence>
<accession>A0A0N5ARN7</accession>
<protein>
    <submittedName>
        <fullName evidence="4">DOMON domain-containing protein</fullName>
    </submittedName>
</protein>
<dbReference type="GO" id="GO:1900449">
    <property type="term" value="P:regulation of glutamate receptor signaling pathway"/>
    <property type="evidence" value="ECO:0007669"/>
    <property type="project" value="InterPro"/>
</dbReference>
<keyword evidence="3" id="KW-1185">Reference proteome</keyword>
<evidence type="ECO:0000313" key="4">
    <source>
        <dbReference type="WBParaSite" id="SMUV_0000739001-mRNA-1"/>
    </source>
</evidence>
<dbReference type="PANTHER" id="PTHR46902">
    <property type="entry name" value="DOMON DOMAIN-CONTAINING PROTEIN FRRS1L"/>
    <property type="match status" value="1"/>
</dbReference>
<reference evidence="4" key="1">
    <citation type="submission" date="2017-02" db="UniProtKB">
        <authorList>
            <consortium name="WormBaseParasite"/>
        </authorList>
    </citation>
    <scope>IDENTIFICATION</scope>
</reference>
<feature type="transmembrane region" description="Helical" evidence="1">
    <location>
        <begin position="68"/>
        <end position="90"/>
    </location>
</feature>